<dbReference type="GO" id="GO:0032267">
    <property type="term" value="F:tRNA(Ile)-lysidine synthase activity"/>
    <property type="evidence" value="ECO:0007669"/>
    <property type="project" value="UniProtKB-EC"/>
</dbReference>
<evidence type="ECO:0000256" key="2">
    <source>
        <dbReference type="ARBA" id="ARBA00022694"/>
    </source>
</evidence>
<keyword evidence="1 6" id="KW-0436">Ligase</keyword>
<name>A0A5C6TS14_9SPHN</name>
<protein>
    <recommendedName>
        <fullName evidence="6">tRNA(Ile)-lysidine synthase</fullName>
        <ecNumber evidence="6">6.3.4.19</ecNumber>
    </recommendedName>
    <alternativeName>
        <fullName evidence="6">tRNA(Ile)-2-lysyl-cytidine synthase</fullName>
    </alternativeName>
    <alternativeName>
        <fullName evidence="6">tRNA(Ile)-lysidine synthetase</fullName>
    </alternativeName>
</protein>
<keyword evidence="3 6" id="KW-0547">Nucleotide-binding</keyword>
<comment type="subcellular location">
    <subcellularLocation>
        <location evidence="6">Cytoplasm</location>
    </subcellularLocation>
</comment>
<evidence type="ECO:0000256" key="4">
    <source>
        <dbReference type="ARBA" id="ARBA00022840"/>
    </source>
</evidence>
<comment type="function">
    <text evidence="6">Ligates lysine onto the cytidine present at position 34 of the AUA codon-specific tRNA(Ile) that contains the anticodon CAU, in an ATP-dependent manner. Cytidine is converted to lysidine, thus changing the amino acid specificity of the tRNA from methionine to isoleucine.</text>
</comment>
<dbReference type="InterPro" id="IPR012795">
    <property type="entry name" value="tRNA_Ile_lys_synt_N"/>
</dbReference>
<keyword evidence="6" id="KW-0963">Cytoplasm</keyword>
<evidence type="ECO:0000256" key="3">
    <source>
        <dbReference type="ARBA" id="ARBA00022741"/>
    </source>
</evidence>
<dbReference type="EC" id="6.3.4.19" evidence="6"/>
<feature type="binding site" evidence="6">
    <location>
        <begin position="29"/>
        <end position="34"/>
    </location>
    <ligand>
        <name>ATP</name>
        <dbReference type="ChEBI" id="CHEBI:30616"/>
    </ligand>
</feature>
<dbReference type="InterPro" id="IPR012094">
    <property type="entry name" value="tRNA_Ile_lys_synt"/>
</dbReference>
<comment type="catalytic activity">
    <reaction evidence="5 6">
        <text>cytidine(34) in tRNA(Ile2) + L-lysine + ATP = lysidine(34) in tRNA(Ile2) + AMP + diphosphate + H(+)</text>
        <dbReference type="Rhea" id="RHEA:43744"/>
        <dbReference type="Rhea" id="RHEA-COMP:10625"/>
        <dbReference type="Rhea" id="RHEA-COMP:10670"/>
        <dbReference type="ChEBI" id="CHEBI:15378"/>
        <dbReference type="ChEBI" id="CHEBI:30616"/>
        <dbReference type="ChEBI" id="CHEBI:32551"/>
        <dbReference type="ChEBI" id="CHEBI:33019"/>
        <dbReference type="ChEBI" id="CHEBI:82748"/>
        <dbReference type="ChEBI" id="CHEBI:83665"/>
        <dbReference type="ChEBI" id="CHEBI:456215"/>
        <dbReference type="EC" id="6.3.4.19"/>
    </reaction>
</comment>
<dbReference type="AlphaFoldDB" id="A0A5C6TS14"/>
<dbReference type="OrthoDB" id="9807403at2"/>
<comment type="domain">
    <text evidence="6">The N-terminal region contains the highly conserved SGGXDS motif, predicted to be a P-loop motif involved in ATP binding.</text>
</comment>
<evidence type="ECO:0000256" key="5">
    <source>
        <dbReference type="ARBA" id="ARBA00048539"/>
    </source>
</evidence>
<dbReference type="RefSeq" id="WP_147042549.1">
    <property type="nucleotide sequence ID" value="NZ_BAABIR010000005.1"/>
</dbReference>
<dbReference type="CDD" id="cd01992">
    <property type="entry name" value="TilS_N"/>
    <property type="match status" value="1"/>
</dbReference>
<dbReference type="GO" id="GO:0006400">
    <property type="term" value="P:tRNA modification"/>
    <property type="evidence" value="ECO:0007669"/>
    <property type="project" value="UniProtKB-UniRule"/>
</dbReference>
<keyword evidence="2 6" id="KW-0819">tRNA processing</keyword>
<dbReference type="Pfam" id="PF01171">
    <property type="entry name" value="ATP_bind_3"/>
    <property type="match status" value="1"/>
</dbReference>
<dbReference type="Gene3D" id="3.40.50.620">
    <property type="entry name" value="HUPs"/>
    <property type="match status" value="1"/>
</dbReference>
<dbReference type="SUPFAM" id="SSF52402">
    <property type="entry name" value="Adenine nucleotide alpha hydrolases-like"/>
    <property type="match status" value="1"/>
</dbReference>
<evidence type="ECO:0000313" key="9">
    <source>
        <dbReference type="Proteomes" id="UP000321249"/>
    </source>
</evidence>
<dbReference type="InterPro" id="IPR014729">
    <property type="entry name" value="Rossmann-like_a/b/a_fold"/>
</dbReference>
<evidence type="ECO:0000256" key="6">
    <source>
        <dbReference type="HAMAP-Rule" id="MF_01161"/>
    </source>
</evidence>
<dbReference type="PANTHER" id="PTHR43033">
    <property type="entry name" value="TRNA(ILE)-LYSIDINE SYNTHASE-RELATED"/>
    <property type="match status" value="1"/>
</dbReference>
<keyword evidence="4 6" id="KW-0067">ATP-binding</keyword>
<evidence type="ECO:0000256" key="1">
    <source>
        <dbReference type="ARBA" id="ARBA00022598"/>
    </source>
</evidence>
<keyword evidence="9" id="KW-1185">Reference proteome</keyword>
<gene>
    <name evidence="6 8" type="primary">tilS</name>
    <name evidence="8" type="ORF">FRZ32_05380</name>
</gene>
<dbReference type="EMBL" id="VOQQ01000001">
    <property type="protein sequence ID" value="TXC63137.1"/>
    <property type="molecule type" value="Genomic_DNA"/>
</dbReference>
<dbReference type="GO" id="GO:0005524">
    <property type="term" value="F:ATP binding"/>
    <property type="evidence" value="ECO:0007669"/>
    <property type="project" value="UniProtKB-UniRule"/>
</dbReference>
<evidence type="ECO:0000259" key="7">
    <source>
        <dbReference type="Pfam" id="PF01171"/>
    </source>
</evidence>
<accession>A0A5C6TS14</accession>
<reference evidence="8 9" key="1">
    <citation type="journal article" date="2015" name="J. Microbiol.">
        <title>Sphingosinicella ginsenosidimutans sp. nov., with ginsenoside converting activity.</title>
        <authorList>
            <person name="Kim J.K."/>
            <person name="Kang M.S."/>
            <person name="Park S.C."/>
            <person name="Kim K.M."/>
            <person name="Choi K."/>
            <person name="Yoon M.H."/>
            <person name="Im W.T."/>
        </authorList>
    </citation>
    <scope>NUCLEOTIDE SEQUENCE [LARGE SCALE GENOMIC DNA]</scope>
    <source>
        <strain evidence="8 9">BS-11</strain>
    </source>
</reference>
<comment type="caution">
    <text evidence="8">The sequence shown here is derived from an EMBL/GenBank/DDBJ whole genome shotgun (WGS) entry which is preliminary data.</text>
</comment>
<comment type="similarity">
    <text evidence="6">Belongs to the tRNA(Ile)-lysidine synthase family.</text>
</comment>
<dbReference type="InterPro" id="IPR011063">
    <property type="entry name" value="TilS/TtcA_N"/>
</dbReference>
<sequence>MPDPALVRRFADDLDALIGAGGRVGVAISGGPDSLALLLLTAAARPGRLEAATVDHGLREESAGEARFVAETSARLAIPHTILRPPSPIRGNLQSAARAARYALLEEWRAARGLHYVLTAHHADDQAETLLMRLNRGSGLAGLSSIRATNGHVARPLLGWRRAELAAVVAAAGLTWIEDPSNADPRFDRARLRAHLGAAGWLDPAALARSAGALAAAGEALEWSADRLWAERAAPDNDGLVVDTSGLPVEMVRRLVLRALGEVAPGAAPRGAELMRLIADLEAGRTATLAGVKAQGGDRWRFAPAPPRRR</sequence>
<dbReference type="NCBIfam" id="TIGR02432">
    <property type="entry name" value="lysidine_TilS_N"/>
    <property type="match status" value="1"/>
</dbReference>
<proteinExistence type="inferred from homology"/>
<organism evidence="8 9">
    <name type="scientific">Allosphingosinicella ginsenosidimutans</name>
    <dbReference type="NCBI Taxonomy" id="1176539"/>
    <lineage>
        <taxon>Bacteria</taxon>
        <taxon>Pseudomonadati</taxon>
        <taxon>Pseudomonadota</taxon>
        <taxon>Alphaproteobacteria</taxon>
        <taxon>Sphingomonadales</taxon>
        <taxon>Sphingomonadaceae</taxon>
        <taxon>Allosphingosinicella</taxon>
    </lineage>
</organism>
<dbReference type="GO" id="GO:0005737">
    <property type="term" value="C:cytoplasm"/>
    <property type="evidence" value="ECO:0007669"/>
    <property type="project" value="UniProtKB-SubCell"/>
</dbReference>
<dbReference type="HAMAP" id="MF_01161">
    <property type="entry name" value="tRNA_Ile_lys_synt"/>
    <property type="match status" value="1"/>
</dbReference>
<dbReference type="Proteomes" id="UP000321249">
    <property type="component" value="Unassembled WGS sequence"/>
</dbReference>
<dbReference type="PANTHER" id="PTHR43033:SF5">
    <property type="entry name" value="TRNA(ILE)-LYSIDINE SYNTHETASE"/>
    <property type="match status" value="1"/>
</dbReference>
<feature type="domain" description="tRNA(Ile)-lysidine/2-thiocytidine synthase N-terminal" evidence="7">
    <location>
        <begin position="24"/>
        <end position="194"/>
    </location>
</feature>
<evidence type="ECO:0000313" key="8">
    <source>
        <dbReference type="EMBL" id="TXC63137.1"/>
    </source>
</evidence>